<dbReference type="EMBL" id="FNMY01000001">
    <property type="protein sequence ID" value="SDW05339.1"/>
    <property type="molecule type" value="Genomic_DNA"/>
</dbReference>
<proteinExistence type="predicted"/>
<keyword evidence="2 3" id="KW-0802">TPR repeat</keyword>
<dbReference type="Pfam" id="PF13181">
    <property type="entry name" value="TPR_8"/>
    <property type="match status" value="1"/>
</dbReference>
<keyword evidence="5" id="KW-1185">Reference proteome</keyword>
<name>A0A1H2QG10_9FLAO</name>
<evidence type="ECO:0000313" key="4">
    <source>
        <dbReference type="EMBL" id="SDW05339.1"/>
    </source>
</evidence>
<dbReference type="PANTHER" id="PTHR45641">
    <property type="entry name" value="TETRATRICOPEPTIDE REPEAT PROTEIN (AFU_ORTHOLOGUE AFUA_6G03870)"/>
    <property type="match status" value="1"/>
</dbReference>
<feature type="repeat" description="TPR" evidence="3">
    <location>
        <begin position="265"/>
        <end position="298"/>
    </location>
</feature>
<sequence>MRLSFAEQIQNANVLLHENEVEKSIEHYKEALISATSLEQKLHLNSVLGRLYQRTKNPNKAVEAFENALHLMEAYDQLGTAMERAAILNNIAAIQSITELSKAIDNYKKSLEIYSQAVSNGESEFNPHLANTQFALAEVHAKKRGFYFAKKYYKEAIKIYESLKDPAYSRFRASGHYQLGNIYTEEFNLFDAKMQYLKAQKLFEDLIEEGDEALKPYLAAVLNNLAVTFNSMEEPEKSIQYYGLALKAYQELSNLNFEVFQPYLASTYNSLGIVHSEMKNFDQAIQHMKEAVDRYNELADSRPQEFTHYLATGLHNLGLFHFELRNYEVAEDYFDQALKIRRKLALEQPIDFDADYCATALNLVELYQSELESKVDFTFKTKALELLADVENRLEKYGVELPVIKNMKNDTKHYLDYFMGVNEEELSLHQVFQKVSNLREQIDETIFPQEKMEFQEEIMQLLQNNFKNYNDNPRLLFELAQAHANKSWLHLRLQEYVEAEQVIRNSPKLENPLLSLTCNLAHSYLLQDQFEKAWKLYDALTQKENTEGESYRSIIIKDFEILKRDGIDHEGFEIVALQIK</sequence>
<dbReference type="Proteomes" id="UP000199592">
    <property type="component" value="Unassembled WGS sequence"/>
</dbReference>
<keyword evidence="1" id="KW-0677">Repeat</keyword>
<dbReference type="SUPFAM" id="SSF48452">
    <property type="entry name" value="TPR-like"/>
    <property type="match status" value="3"/>
</dbReference>
<dbReference type="STRING" id="1073328.SAMN05216294_1535"/>
<organism evidence="4 5">
    <name type="scientific">Flagellimonas zhangzhouensis</name>
    <dbReference type="NCBI Taxonomy" id="1073328"/>
    <lineage>
        <taxon>Bacteria</taxon>
        <taxon>Pseudomonadati</taxon>
        <taxon>Bacteroidota</taxon>
        <taxon>Flavobacteriia</taxon>
        <taxon>Flavobacteriales</taxon>
        <taxon>Flavobacteriaceae</taxon>
        <taxon>Flagellimonas</taxon>
    </lineage>
</organism>
<gene>
    <name evidence="4" type="ORF">SAMN04487892_0186</name>
</gene>
<dbReference type="SMART" id="SM00028">
    <property type="entry name" value="TPR"/>
    <property type="match status" value="9"/>
</dbReference>
<dbReference type="InterPro" id="IPR011990">
    <property type="entry name" value="TPR-like_helical_dom_sf"/>
</dbReference>
<dbReference type="PANTHER" id="PTHR45641:SF19">
    <property type="entry name" value="NEPHROCYSTIN-3"/>
    <property type="match status" value="1"/>
</dbReference>
<evidence type="ECO:0000256" key="1">
    <source>
        <dbReference type="ARBA" id="ARBA00022737"/>
    </source>
</evidence>
<dbReference type="Gene3D" id="1.25.40.10">
    <property type="entry name" value="Tetratricopeptide repeat domain"/>
    <property type="match status" value="4"/>
</dbReference>
<dbReference type="InterPro" id="IPR019734">
    <property type="entry name" value="TPR_rpt"/>
</dbReference>
<dbReference type="OrthoDB" id="1451408at2"/>
<dbReference type="RefSeq" id="WP_090293883.1">
    <property type="nucleotide sequence ID" value="NZ_FNKI01000002.1"/>
</dbReference>
<reference evidence="5" key="1">
    <citation type="submission" date="2016-10" db="EMBL/GenBank/DDBJ databases">
        <authorList>
            <person name="Varghese N."/>
            <person name="Submissions S."/>
        </authorList>
    </citation>
    <scope>NUCLEOTIDE SEQUENCE [LARGE SCALE GENOMIC DNA]</scope>
    <source>
        <strain evidence="5">DSM 25030</strain>
    </source>
</reference>
<evidence type="ECO:0000256" key="2">
    <source>
        <dbReference type="ARBA" id="ARBA00022803"/>
    </source>
</evidence>
<dbReference type="Pfam" id="PF13374">
    <property type="entry name" value="TPR_10"/>
    <property type="match status" value="1"/>
</dbReference>
<accession>A0A1H2QG10</accession>
<protein>
    <submittedName>
        <fullName evidence="4">Tetratricopeptide repeat-containing protein</fullName>
    </submittedName>
</protein>
<evidence type="ECO:0000256" key="3">
    <source>
        <dbReference type="PROSITE-ProRule" id="PRU00339"/>
    </source>
</evidence>
<dbReference type="Pfam" id="PF13424">
    <property type="entry name" value="TPR_12"/>
    <property type="match status" value="1"/>
</dbReference>
<dbReference type="PROSITE" id="PS50005">
    <property type="entry name" value="TPR"/>
    <property type="match status" value="2"/>
</dbReference>
<evidence type="ECO:0000313" key="5">
    <source>
        <dbReference type="Proteomes" id="UP000199592"/>
    </source>
</evidence>
<feature type="repeat" description="TPR" evidence="3">
    <location>
        <begin position="311"/>
        <end position="344"/>
    </location>
</feature>
<dbReference type="AlphaFoldDB" id="A0A1H2QG10"/>